<evidence type="ECO:0000313" key="1">
    <source>
        <dbReference type="EMBL" id="MFA4805409.1"/>
    </source>
</evidence>
<keyword evidence="2" id="KW-1185">Reference proteome</keyword>
<name>A0ABV4T8H9_9EURY</name>
<dbReference type="RefSeq" id="WP_372824984.1">
    <property type="nucleotide sequence ID" value="NZ_JARRIF010000001.1"/>
</dbReference>
<sequence length="162" mass="19048">MRLITVIDASENGNYLVISVFAIEEGRVNQIFQMARRWIKHSKKLGRKKAGYYEAFPQRFAPIRELSYYSNAFRIKKRIKAKEFPKSFYNAIDKLVPESSLIIVDNKIYTLLTSRYPGMKNRIIQEGNVKKDRYPLLVLTLIADNIANYVRLYGDYKTIRKE</sequence>
<gene>
    <name evidence="1" type="ORF">P8X34_11795</name>
</gene>
<organism evidence="1 2">
    <name type="scientific">Pyrococcus kukulkanii</name>
    <dbReference type="NCBI Taxonomy" id="1609559"/>
    <lineage>
        <taxon>Archaea</taxon>
        <taxon>Methanobacteriati</taxon>
        <taxon>Methanobacteriota</taxon>
        <taxon>Thermococci</taxon>
        <taxon>Thermococcales</taxon>
        <taxon>Thermococcaceae</taxon>
        <taxon>Pyrococcus</taxon>
    </lineage>
</organism>
<dbReference type="Proteomes" id="UP001571980">
    <property type="component" value="Unassembled WGS sequence"/>
</dbReference>
<proteinExistence type="predicted"/>
<evidence type="ECO:0000313" key="2">
    <source>
        <dbReference type="Proteomes" id="UP001571980"/>
    </source>
</evidence>
<accession>A0ABV4T8H9</accession>
<reference evidence="1 2" key="1">
    <citation type="submission" date="2023-03" db="EMBL/GenBank/DDBJ databases">
        <title>Speciation in Pyrococcus: adaptation to high temperature as a mechanism.</title>
        <authorList>
            <person name="Gu J."/>
        </authorList>
    </citation>
    <scope>NUCLEOTIDE SEQUENCE [LARGE SCALE GENOMIC DNA]</scope>
    <source>
        <strain evidence="1 2">LMOA34</strain>
    </source>
</reference>
<evidence type="ECO:0008006" key="3">
    <source>
        <dbReference type="Google" id="ProtNLM"/>
    </source>
</evidence>
<protein>
    <recommendedName>
        <fullName evidence="3">Nuclease</fullName>
    </recommendedName>
</protein>
<comment type="caution">
    <text evidence="1">The sequence shown here is derived from an EMBL/GenBank/DDBJ whole genome shotgun (WGS) entry which is preliminary data.</text>
</comment>
<dbReference type="EMBL" id="JARRIG010000008">
    <property type="protein sequence ID" value="MFA4805409.1"/>
    <property type="molecule type" value="Genomic_DNA"/>
</dbReference>